<dbReference type="OrthoDB" id="2506684at2759"/>
<accession>E3KNF2</accession>
<keyword evidence="2" id="KW-1185">Reference proteome</keyword>
<dbReference type="EMBL" id="DS178297">
    <property type="protein sequence ID" value="EFP85827.1"/>
    <property type="molecule type" value="Genomic_DNA"/>
</dbReference>
<name>E3KNF2_PUCGT</name>
<proteinExistence type="predicted"/>
<reference key="1">
    <citation type="submission" date="2007-01" db="EMBL/GenBank/DDBJ databases">
        <title>The Genome Sequence of Puccinia graminis f. sp. tritici Strain CRL 75-36-700-3.</title>
        <authorList>
            <consortium name="The Broad Institute Genome Sequencing Platform"/>
            <person name="Birren B."/>
            <person name="Lander E."/>
            <person name="Galagan J."/>
            <person name="Nusbaum C."/>
            <person name="Devon K."/>
            <person name="Cuomo C."/>
            <person name="Jaffe D."/>
            <person name="Butler J."/>
            <person name="Alvarez P."/>
            <person name="Gnerre S."/>
            <person name="Grabherr M."/>
            <person name="Mauceli E."/>
            <person name="Brockman W."/>
            <person name="Young S."/>
            <person name="LaButti K."/>
            <person name="Sykes S."/>
            <person name="DeCaprio D."/>
            <person name="Crawford M."/>
            <person name="Koehrsen M."/>
            <person name="Engels R."/>
            <person name="Montgomery P."/>
            <person name="Pearson M."/>
            <person name="Howarth C."/>
            <person name="Larson L."/>
            <person name="White J."/>
            <person name="Zeng Q."/>
            <person name="Kodira C."/>
            <person name="Yandava C."/>
            <person name="Alvarado L."/>
            <person name="O'Leary S."/>
            <person name="Szabo L."/>
            <person name="Dean R."/>
            <person name="Schein J."/>
        </authorList>
    </citation>
    <scope>NUCLEOTIDE SEQUENCE</scope>
    <source>
        <strain>CRL 75-36-700-3</strain>
    </source>
</reference>
<sequence>MSSVKKFSHPMLSRTVADIFEQLEHKITPGSTYGQLFYSTSLAFTDPNTTQEKNILVKLCGYGSAITALIESHVYLVSGRLIPLNTKSTPVFHYDSNTIIDLGESAKFTQSLCDKATVIGLGIVVSKKEINGQESSSGSTTPILQVVLQHTDYDPLAKAQVQFQTIYNIGSRKNLANTFGLFQLGREIMISGNIVGYAEENFMWIVSAISVSVTSGHQSSLSQPSQQSNKAQPYTRRPGLISIEDSSTAKLSPAFVEPTAKLGSVVNLGLNPEPSALDPTPVTETASDNYYQTVASTSGKKRTKKAILADAKKALKQ</sequence>
<evidence type="ECO:0000313" key="1">
    <source>
        <dbReference type="EMBL" id="EFP85827.1"/>
    </source>
</evidence>
<dbReference type="AlphaFoldDB" id="E3KNF2"/>
<organism evidence="1 2">
    <name type="scientific">Puccinia graminis f. sp. tritici (strain CRL 75-36-700-3 / race SCCL)</name>
    <name type="common">Black stem rust fungus</name>
    <dbReference type="NCBI Taxonomy" id="418459"/>
    <lineage>
        <taxon>Eukaryota</taxon>
        <taxon>Fungi</taxon>
        <taxon>Dikarya</taxon>
        <taxon>Basidiomycota</taxon>
        <taxon>Pucciniomycotina</taxon>
        <taxon>Pucciniomycetes</taxon>
        <taxon>Pucciniales</taxon>
        <taxon>Pucciniaceae</taxon>
        <taxon>Puccinia</taxon>
    </lineage>
</organism>
<dbReference type="HOGENOM" id="CLU_047292_2_0_1"/>
<dbReference type="GeneID" id="10544401"/>
<dbReference type="Proteomes" id="UP000008783">
    <property type="component" value="Unassembled WGS sequence"/>
</dbReference>
<dbReference type="VEuPathDB" id="FungiDB:PGTG_11583"/>
<reference evidence="2" key="2">
    <citation type="journal article" date="2011" name="Proc. Natl. Acad. Sci. U.S.A.">
        <title>Obligate biotrophy features unraveled by the genomic analysis of rust fungi.</title>
        <authorList>
            <person name="Duplessis S."/>
            <person name="Cuomo C.A."/>
            <person name="Lin Y.-C."/>
            <person name="Aerts A."/>
            <person name="Tisserant E."/>
            <person name="Veneault-Fourrey C."/>
            <person name="Joly D.L."/>
            <person name="Hacquard S."/>
            <person name="Amselem J."/>
            <person name="Cantarel B.L."/>
            <person name="Chiu R."/>
            <person name="Coutinho P.M."/>
            <person name="Feau N."/>
            <person name="Field M."/>
            <person name="Frey P."/>
            <person name="Gelhaye E."/>
            <person name="Goldberg J."/>
            <person name="Grabherr M.G."/>
            <person name="Kodira C.D."/>
            <person name="Kohler A."/>
            <person name="Kuees U."/>
            <person name="Lindquist E.A."/>
            <person name="Lucas S.M."/>
            <person name="Mago R."/>
            <person name="Mauceli E."/>
            <person name="Morin E."/>
            <person name="Murat C."/>
            <person name="Pangilinan J.L."/>
            <person name="Park R."/>
            <person name="Pearson M."/>
            <person name="Quesneville H."/>
            <person name="Rouhier N."/>
            <person name="Sakthikumar S."/>
            <person name="Salamov A.A."/>
            <person name="Schmutz J."/>
            <person name="Selles B."/>
            <person name="Shapiro H."/>
            <person name="Tanguay P."/>
            <person name="Tuskan G.A."/>
            <person name="Henrissat B."/>
            <person name="Van de Peer Y."/>
            <person name="Rouze P."/>
            <person name="Ellis J.G."/>
            <person name="Dodds P.N."/>
            <person name="Schein J.E."/>
            <person name="Zhong S."/>
            <person name="Hamelin R.C."/>
            <person name="Grigoriev I.V."/>
            <person name="Szabo L.J."/>
            <person name="Martin F."/>
        </authorList>
    </citation>
    <scope>NUCLEOTIDE SEQUENCE [LARGE SCALE GENOMIC DNA]</scope>
    <source>
        <strain evidence="2">CRL 75-36-700-3 / race SCCL</strain>
    </source>
</reference>
<protein>
    <submittedName>
        <fullName evidence="1">Uncharacterized protein</fullName>
    </submittedName>
</protein>
<dbReference type="RefSeq" id="XP_003330246.1">
    <property type="nucleotide sequence ID" value="XM_003330198.1"/>
</dbReference>
<evidence type="ECO:0000313" key="2">
    <source>
        <dbReference type="Proteomes" id="UP000008783"/>
    </source>
</evidence>
<dbReference type="InParanoid" id="E3KNF2"/>
<dbReference type="KEGG" id="pgr:PGTG_11583"/>
<gene>
    <name evidence="1" type="ORF">PGTG_11583</name>
</gene>